<keyword evidence="8 9" id="KW-0687">Ribonucleoprotein</keyword>
<keyword evidence="12" id="KW-1185">Reference proteome</keyword>
<keyword evidence="6 9" id="KW-0508">mRNA splicing</keyword>
<dbReference type="Gene3D" id="2.30.30.100">
    <property type="match status" value="1"/>
</dbReference>
<dbReference type="SUPFAM" id="SSF50182">
    <property type="entry name" value="Sm-like ribonucleoproteins"/>
    <property type="match status" value="1"/>
</dbReference>
<comment type="function">
    <text evidence="9">Plays role in pre-mRNA splicing as component of the U4/U6-U5 tri-snRNP complex that is involved in spliceosome assembly, and as component of the precatalytic spliceosome (spliceosome B complex). The heptameric LSM2-8 complex binds specifically to the 3'-terminal U-tract of U6 snRNA.</text>
</comment>
<name>G4TE29_SERID</name>
<gene>
    <name evidence="9" type="primary">LSM8</name>
    <name evidence="11" type="ORF">PIIN_03520</name>
</gene>
<dbReference type="FunCoup" id="G4TE29">
    <property type="interactions" value="448"/>
</dbReference>
<dbReference type="GO" id="GO:0005688">
    <property type="term" value="C:U6 snRNP"/>
    <property type="evidence" value="ECO:0007669"/>
    <property type="project" value="UniProtKB-UniRule"/>
</dbReference>
<dbReference type="AlphaFoldDB" id="G4TE29"/>
<evidence type="ECO:0000256" key="2">
    <source>
        <dbReference type="ARBA" id="ARBA00006850"/>
    </source>
</evidence>
<evidence type="ECO:0000259" key="10">
    <source>
        <dbReference type="PROSITE" id="PS52002"/>
    </source>
</evidence>
<dbReference type="CDD" id="cd01727">
    <property type="entry name" value="LSm8"/>
    <property type="match status" value="1"/>
</dbReference>
<evidence type="ECO:0000256" key="1">
    <source>
        <dbReference type="ARBA" id="ARBA00004123"/>
    </source>
</evidence>
<dbReference type="OMA" id="AACDQTT"/>
<keyword evidence="7 9" id="KW-0539">Nucleus</keyword>
<dbReference type="Proteomes" id="UP000007148">
    <property type="component" value="Unassembled WGS sequence"/>
</dbReference>
<dbReference type="EMBL" id="CAFZ01000058">
    <property type="protein sequence ID" value="CCA69581.1"/>
    <property type="molecule type" value="Genomic_DNA"/>
</dbReference>
<accession>G4TE29</accession>
<dbReference type="Pfam" id="PF01423">
    <property type="entry name" value="LSM"/>
    <property type="match status" value="1"/>
</dbReference>
<dbReference type="STRING" id="1109443.G4TE29"/>
<dbReference type="GO" id="GO:0071011">
    <property type="term" value="C:precatalytic spliceosome"/>
    <property type="evidence" value="ECO:0007669"/>
    <property type="project" value="TreeGrafter"/>
</dbReference>
<comment type="subcellular location">
    <subcellularLocation>
        <location evidence="1 9">Nucleus</location>
    </subcellularLocation>
</comment>
<evidence type="ECO:0000313" key="12">
    <source>
        <dbReference type="Proteomes" id="UP000007148"/>
    </source>
</evidence>
<evidence type="ECO:0000256" key="8">
    <source>
        <dbReference type="ARBA" id="ARBA00023274"/>
    </source>
</evidence>
<proteinExistence type="inferred from homology"/>
<dbReference type="InterPro" id="IPR044642">
    <property type="entry name" value="PTHR15588"/>
</dbReference>
<protein>
    <recommendedName>
        <fullName evidence="9">LSM2-LSM8 complex subunit LSM8</fullName>
    </recommendedName>
</protein>
<reference evidence="11 12" key="1">
    <citation type="journal article" date="2011" name="PLoS Pathog.">
        <title>Endophytic Life Strategies Decoded by Genome and Transcriptome Analyses of the Mutualistic Root Symbiont Piriformospora indica.</title>
        <authorList>
            <person name="Zuccaro A."/>
            <person name="Lahrmann U."/>
            <person name="Guldener U."/>
            <person name="Langen G."/>
            <person name="Pfiffi S."/>
            <person name="Biedenkopf D."/>
            <person name="Wong P."/>
            <person name="Samans B."/>
            <person name="Grimm C."/>
            <person name="Basiewicz M."/>
            <person name="Murat C."/>
            <person name="Martin F."/>
            <person name="Kogel K.H."/>
        </authorList>
    </citation>
    <scope>NUCLEOTIDE SEQUENCE [LARGE SCALE GENOMIC DNA]</scope>
    <source>
        <strain evidence="11 12">DSM 11827</strain>
    </source>
</reference>
<keyword evidence="3 9" id="KW-0507">mRNA processing</keyword>
<dbReference type="InterPro" id="IPR010920">
    <property type="entry name" value="LSM_dom_sf"/>
</dbReference>
<dbReference type="PROSITE" id="PS52002">
    <property type="entry name" value="SM"/>
    <property type="match status" value="1"/>
</dbReference>
<dbReference type="InterPro" id="IPR001163">
    <property type="entry name" value="Sm_dom_euk/arc"/>
</dbReference>
<comment type="caution">
    <text evidence="11">The sequence shown here is derived from an EMBL/GenBank/DDBJ whole genome shotgun (WGS) entry which is preliminary data.</text>
</comment>
<evidence type="ECO:0000256" key="3">
    <source>
        <dbReference type="ARBA" id="ARBA00022664"/>
    </source>
</evidence>
<comment type="similarity">
    <text evidence="2 9">Belongs to the snRNP Sm proteins family.</text>
</comment>
<evidence type="ECO:0000256" key="5">
    <source>
        <dbReference type="ARBA" id="ARBA00022884"/>
    </source>
</evidence>
<evidence type="ECO:0000256" key="9">
    <source>
        <dbReference type="RuleBase" id="RU365048"/>
    </source>
</evidence>
<dbReference type="GO" id="GO:0046540">
    <property type="term" value="C:U4/U6 x U5 tri-snRNP complex"/>
    <property type="evidence" value="ECO:0007669"/>
    <property type="project" value="UniProtKB-UniRule"/>
</dbReference>
<dbReference type="InterPro" id="IPR034103">
    <property type="entry name" value="Lsm8"/>
</dbReference>
<dbReference type="InterPro" id="IPR047575">
    <property type="entry name" value="Sm"/>
</dbReference>
<evidence type="ECO:0000256" key="6">
    <source>
        <dbReference type="ARBA" id="ARBA00023187"/>
    </source>
</evidence>
<organism evidence="11 12">
    <name type="scientific">Serendipita indica (strain DSM 11827)</name>
    <name type="common">Root endophyte fungus</name>
    <name type="synonym">Piriformospora indica</name>
    <dbReference type="NCBI Taxonomy" id="1109443"/>
    <lineage>
        <taxon>Eukaryota</taxon>
        <taxon>Fungi</taxon>
        <taxon>Dikarya</taxon>
        <taxon>Basidiomycota</taxon>
        <taxon>Agaricomycotina</taxon>
        <taxon>Agaricomycetes</taxon>
        <taxon>Sebacinales</taxon>
        <taxon>Serendipitaceae</taxon>
        <taxon>Serendipita</taxon>
    </lineage>
</organism>
<dbReference type="GO" id="GO:0003729">
    <property type="term" value="F:mRNA binding"/>
    <property type="evidence" value="ECO:0007669"/>
    <property type="project" value="TreeGrafter"/>
</dbReference>
<evidence type="ECO:0000256" key="7">
    <source>
        <dbReference type="ARBA" id="ARBA00023242"/>
    </source>
</evidence>
<dbReference type="PANTHER" id="PTHR15588">
    <property type="entry name" value="LSM1"/>
    <property type="match status" value="1"/>
</dbReference>
<evidence type="ECO:0000313" key="11">
    <source>
        <dbReference type="EMBL" id="CCA69581.1"/>
    </source>
</evidence>
<dbReference type="SMART" id="SM00651">
    <property type="entry name" value="Sm"/>
    <property type="match status" value="1"/>
</dbReference>
<dbReference type="OrthoDB" id="10263346at2759"/>
<keyword evidence="5 9" id="KW-0694">RNA-binding</keyword>
<keyword evidence="4 9" id="KW-0747">Spliceosome</keyword>
<sequence length="98" mass="10695">MATLHTLVDKRVLLVMQDGRVIMGNLVGWDQRSNIVLADCVERRFSQESGATDSALGVYMVKGDQICLVGEVDAAIEEATSWSEIKVDPLPAVRYGDA</sequence>
<feature type="domain" description="Sm" evidence="10">
    <location>
        <begin position="1"/>
        <end position="75"/>
    </location>
</feature>
<dbReference type="HOGENOM" id="CLU_076902_8_0_1"/>
<dbReference type="PANTHER" id="PTHR15588:SF9">
    <property type="entry name" value="U6 SNRNA-ASSOCIATED SM-LIKE PROTEIN LSM8"/>
    <property type="match status" value="1"/>
</dbReference>
<dbReference type="GO" id="GO:0000398">
    <property type="term" value="P:mRNA splicing, via spliceosome"/>
    <property type="evidence" value="ECO:0007669"/>
    <property type="project" value="UniProtKB-UniRule"/>
</dbReference>
<comment type="subunit">
    <text evidence="9">LSm subunits form a heteromer with a doughnut shape.</text>
</comment>
<dbReference type="InParanoid" id="G4TE29"/>
<evidence type="ECO:0000256" key="4">
    <source>
        <dbReference type="ARBA" id="ARBA00022728"/>
    </source>
</evidence>
<dbReference type="eggNOG" id="KOG1784">
    <property type="taxonomic scope" value="Eukaryota"/>
</dbReference>